<feature type="domain" description="Cytochrome b5 heme-binding" evidence="18">
    <location>
        <begin position="1"/>
        <end position="76"/>
    </location>
</feature>
<name>A0A0C3CA39_OIDMZ</name>
<gene>
    <name evidence="20" type="ORF">OIDMADRAFT_133410</name>
</gene>
<dbReference type="SMART" id="SM01117">
    <property type="entry name" value="Cyt-b5"/>
    <property type="match status" value="1"/>
</dbReference>
<dbReference type="InterPro" id="IPR013785">
    <property type="entry name" value="Aldolase_TIM"/>
</dbReference>
<dbReference type="InterPro" id="IPR000262">
    <property type="entry name" value="FMN-dep_DH"/>
</dbReference>
<dbReference type="FunFam" id="3.20.20.70:FF:000062">
    <property type="entry name" value="Cytochrome b2, mitochondrial, putative"/>
    <property type="match status" value="1"/>
</dbReference>
<evidence type="ECO:0000256" key="9">
    <source>
        <dbReference type="ARBA" id="ARBA00023002"/>
    </source>
</evidence>
<comment type="cofactor">
    <cofactor evidence="2">
        <name>heme b</name>
        <dbReference type="ChEBI" id="CHEBI:60344"/>
    </cofactor>
</comment>
<accession>A0A0C3CA39</accession>
<dbReference type="PROSITE" id="PS50255">
    <property type="entry name" value="CYTOCHROME_B5_2"/>
    <property type="match status" value="1"/>
</dbReference>
<evidence type="ECO:0000256" key="2">
    <source>
        <dbReference type="ARBA" id="ARBA00001970"/>
    </source>
</evidence>
<reference evidence="21" key="2">
    <citation type="submission" date="2015-01" db="EMBL/GenBank/DDBJ databases">
        <title>Evolutionary Origins and Diversification of the Mycorrhizal Mutualists.</title>
        <authorList>
            <consortium name="DOE Joint Genome Institute"/>
            <consortium name="Mycorrhizal Genomics Consortium"/>
            <person name="Kohler A."/>
            <person name="Kuo A."/>
            <person name="Nagy L.G."/>
            <person name="Floudas D."/>
            <person name="Copeland A."/>
            <person name="Barry K.W."/>
            <person name="Cichocki N."/>
            <person name="Veneault-Fourrey C."/>
            <person name="LaButti K."/>
            <person name="Lindquist E.A."/>
            <person name="Lipzen A."/>
            <person name="Lundell T."/>
            <person name="Morin E."/>
            <person name="Murat C."/>
            <person name="Riley R."/>
            <person name="Ohm R."/>
            <person name="Sun H."/>
            <person name="Tunlid A."/>
            <person name="Henrissat B."/>
            <person name="Grigoriev I.V."/>
            <person name="Hibbett D.S."/>
            <person name="Martin F."/>
        </authorList>
    </citation>
    <scope>NUCLEOTIDE SEQUENCE [LARGE SCALE GENOMIC DNA]</scope>
    <source>
        <strain evidence="21">Zn</strain>
    </source>
</reference>
<evidence type="ECO:0000256" key="16">
    <source>
        <dbReference type="ARBA" id="ARBA00068515"/>
    </source>
</evidence>
<evidence type="ECO:0000256" key="12">
    <source>
        <dbReference type="ARBA" id="ARBA00052399"/>
    </source>
</evidence>
<dbReference type="InterPro" id="IPR036400">
    <property type="entry name" value="Cyt_B5-like_heme/steroid_sf"/>
</dbReference>
<dbReference type="PROSITE" id="PS51349">
    <property type="entry name" value="FMN_HYDROXY_ACID_DH_2"/>
    <property type="match status" value="1"/>
</dbReference>
<evidence type="ECO:0000259" key="19">
    <source>
        <dbReference type="PROSITE" id="PS51349"/>
    </source>
</evidence>
<dbReference type="PANTHER" id="PTHR10578:SF104">
    <property type="entry name" value="CYTOCHROME B2, MITOCHONDRIAL-RELATED"/>
    <property type="match status" value="1"/>
</dbReference>
<dbReference type="Proteomes" id="UP000054321">
    <property type="component" value="Unassembled WGS sequence"/>
</dbReference>
<evidence type="ECO:0000256" key="6">
    <source>
        <dbReference type="ARBA" id="ARBA00022630"/>
    </source>
</evidence>
<dbReference type="InterPro" id="IPR001199">
    <property type="entry name" value="Cyt_B5-like_heme/steroid-bd"/>
</dbReference>
<keyword evidence="21" id="KW-1185">Reference proteome</keyword>
<evidence type="ECO:0000313" key="20">
    <source>
        <dbReference type="EMBL" id="KIM95783.1"/>
    </source>
</evidence>
<dbReference type="Gene3D" id="3.10.120.10">
    <property type="entry name" value="Cytochrome b5-like heme/steroid binding domain"/>
    <property type="match status" value="1"/>
</dbReference>
<comment type="subcellular location">
    <subcellularLocation>
        <location evidence="3">Mitochondrion intermembrane space</location>
    </subcellularLocation>
</comment>
<dbReference type="PROSITE" id="PS00191">
    <property type="entry name" value="CYTOCHROME_B5_1"/>
    <property type="match status" value="1"/>
</dbReference>
<comment type="similarity">
    <text evidence="17">Belongs to the cytochrome b5 family.</text>
</comment>
<dbReference type="EMBL" id="KN832886">
    <property type="protein sequence ID" value="KIM95783.1"/>
    <property type="molecule type" value="Genomic_DNA"/>
</dbReference>
<evidence type="ECO:0000256" key="13">
    <source>
        <dbReference type="ARBA" id="ARBA00061137"/>
    </source>
</evidence>
<dbReference type="STRING" id="913774.A0A0C3CA39"/>
<dbReference type="GO" id="GO:0005758">
    <property type="term" value="C:mitochondrial intermembrane space"/>
    <property type="evidence" value="ECO:0007669"/>
    <property type="project" value="UniProtKB-SubCell"/>
</dbReference>
<evidence type="ECO:0000256" key="1">
    <source>
        <dbReference type="ARBA" id="ARBA00001917"/>
    </source>
</evidence>
<protein>
    <recommendedName>
        <fullName evidence="16">L-lactate dehydrogenase (cytochrome)</fullName>
        <ecNumber evidence="15">1.1.2.3</ecNumber>
    </recommendedName>
</protein>
<dbReference type="InterPro" id="IPR037458">
    <property type="entry name" value="L-MDH/L-LDH_FMN-bd"/>
</dbReference>
<comment type="subunit">
    <text evidence="4">Homotetramer.</text>
</comment>
<dbReference type="GO" id="GO:0020037">
    <property type="term" value="F:heme binding"/>
    <property type="evidence" value="ECO:0007669"/>
    <property type="project" value="UniProtKB-UniRule"/>
</dbReference>
<dbReference type="SUPFAM" id="SSF51395">
    <property type="entry name" value="FMN-linked oxidoreductases"/>
    <property type="match status" value="1"/>
</dbReference>
<evidence type="ECO:0000256" key="15">
    <source>
        <dbReference type="ARBA" id="ARBA00066458"/>
    </source>
</evidence>
<evidence type="ECO:0000259" key="18">
    <source>
        <dbReference type="PROSITE" id="PS50255"/>
    </source>
</evidence>
<evidence type="ECO:0000256" key="8">
    <source>
        <dbReference type="ARBA" id="ARBA00022723"/>
    </source>
</evidence>
<dbReference type="Gene3D" id="3.20.20.70">
    <property type="entry name" value="Aldolase class I"/>
    <property type="match status" value="1"/>
</dbReference>
<dbReference type="AlphaFoldDB" id="A0A0C3CA39"/>
<dbReference type="InParanoid" id="A0A0C3CA39"/>
<dbReference type="Pfam" id="PF01070">
    <property type="entry name" value="FMN_dh"/>
    <property type="match status" value="1"/>
</dbReference>
<keyword evidence="8 17" id="KW-0479">Metal-binding</keyword>
<keyword evidence="7" id="KW-0288">FMN</keyword>
<dbReference type="OrthoDB" id="1925334at2759"/>
<reference evidence="20 21" key="1">
    <citation type="submission" date="2014-04" db="EMBL/GenBank/DDBJ databases">
        <authorList>
            <consortium name="DOE Joint Genome Institute"/>
            <person name="Kuo A."/>
            <person name="Martino E."/>
            <person name="Perotto S."/>
            <person name="Kohler A."/>
            <person name="Nagy L.G."/>
            <person name="Floudas D."/>
            <person name="Copeland A."/>
            <person name="Barry K.W."/>
            <person name="Cichocki N."/>
            <person name="Veneault-Fourrey C."/>
            <person name="LaButti K."/>
            <person name="Lindquist E.A."/>
            <person name="Lipzen A."/>
            <person name="Lundell T."/>
            <person name="Morin E."/>
            <person name="Murat C."/>
            <person name="Sun H."/>
            <person name="Tunlid A."/>
            <person name="Henrissat B."/>
            <person name="Grigoriev I.V."/>
            <person name="Hibbett D.S."/>
            <person name="Martin F."/>
            <person name="Nordberg H.P."/>
            <person name="Cantor M.N."/>
            <person name="Hua S.X."/>
        </authorList>
    </citation>
    <scope>NUCLEOTIDE SEQUENCE [LARGE SCALE GENOMIC DNA]</scope>
    <source>
        <strain evidence="20 21">Zn</strain>
    </source>
</reference>
<organism evidence="20 21">
    <name type="scientific">Oidiodendron maius (strain Zn)</name>
    <dbReference type="NCBI Taxonomy" id="913774"/>
    <lineage>
        <taxon>Eukaryota</taxon>
        <taxon>Fungi</taxon>
        <taxon>Dikarya</taxon>
        <taxon>Ascomycota</taxon>
        <taxon>Pezizomycotina</taxon>
        <taxon>Leotiomycetes</taxon>
        <taxon>Leotiomycetes incertae sedis</taxon>
        <taxon>Myxotrichaceae</taxon>
        <taxon>Oidiodendron</taxon>
    </lineage>
</organism>
<evidence type="ECO:0000256" key="3">
    <source>
        <dbReference type="ARBA" id="ARBA00004569"/>
    </source>
</evidence>
<dbReference type="InterPro" id="IPR018506">
    <property type="entry name" value="Cyt_B5_heme-BS"/>
</dbReference>
<proteinExistence type="inferred from homology"/>
<dbReference type="HOGENOM" id="CLU_020639_1_1_1"/>
<dbReference type="PRINTS" id="PR00363">
    <property type="entry name" value="CYTOCHROMEB5"/>
</dbReference>
<dbReference type="Pfam" id="PF00173">
    <property type="entry name" value="Cyt-b5"/>
    <property type="match status" value="1"/>
</dbReference>
<evidence type="ECO:0000256" key="4">
    <source>
        <dbReference type="ARBA" id="ARBA00011881"/>
    </source>
</evidence>
<dbReference type="GO" id="GO:0046872">
    <property type="term" value="F:metal ion binding"/>
    <property type="evidence" value="ECO:0007669"/>
    <property type="project" value="UniProtKB-UniRule"/>
</dbReference>
<keyword evidence="9" id="KW-0560">Oxidoreductase</keyword>
<dbReference type="GO" id="GO:0004460">
    <property type="term" value="F:L-lactate dehydrogenase (cytochrome) activity"/>
    <property type="evidence" value="ECO:0007669"/>
    <property type="project" value="UniProtKB-EC"/>
</dbReference>
<dbReference type="EC" id="1.1.2.3" evidence="15"/>
<feature type="domain" description="FMN hydroxy acid dehydrogenase" evidence="19">
    <location>
        <begin position="110"/>
        <end position="476"/>
    </location>
</feature>
<evidence type="ECO:0000256" key="11">
    <source>
        <dbReference type="ARBA" id="ARBA00023128"/>
    </source>
</evidence>
<evidence type="ECO:0000313" key="21">
    <source>
        <dbReference type="Proteomes" id="UP000054321"/>
    </source>
</evidence>
<dbReference type="PANTHER" id="PTHR10578">
    <property type="entry name" value="S -2-HYDROXY-ACID OXIDASE-RELATED"/>
    <property type="match status" value="1"/>
</dbReference>
<comment type="cofactor">
    <cofactor evidence="1">
        <name>FMN</name>
        <dbReference type="ChEBI" id="CHEBI:58210"/>
    </cofactor>
</comment>
<evidence type="ECO:0000256" key="17">
    <source>
        <dbReference type="RuleBase" id="RU362121"/>
    </source>
</evidence>
<keyword evidence="5 17" id="KW-0349">Heme</keyword>
<keyword evidence="11" id="KW-0496">Mitochondrion</keyword>
<sequence>MLTRDEVAKHASRTSCWVIIYGLIYDVTEFLDSHPGGADVILRLAGQDATDEYDLVHSSTLLKEAISESSRLGPVEPSGPTKFRSQLHRDNATLSATKSSLQVYDGETPPPLGVLINLDDFERVAKRYLPPNAWAYYRSGADDEITTLLNRRSYQRVLLRARVMRNVERIDTRTTILGQQTSMPLFVSPTTLAKLAHRRGECAIAAAIGAEGMIQVVSSSSSMPFEDIKQACAHSDQAFFFQIYINPDLHKTVALIQRVEKLGAKAIWITVDSPVMGKREEDERLKAEIQVGFVQASEQSGIIKEGQQVQGIGLTLRRMLSTRVTWDDLGWIRQTTRLPIVIKGIQSVEDAVIAYEKGVQGIVLSNHGGRSQDTAQPPLLTLLEIRKFAPFLLGRIEIYLDGGVRRGTDILKALALGATAVGMGRPFLYSLSAGYGEAGVRRMVSIMRRELESNMALVGATRLKEVTPQMVNTKLLERDLCYVKL</sequence>
<keyword evidence="6" id="KW-0285">Flavoprotein</keyword>
<dbReference type="InterPro" id="IPR037396">
    <property type="entry name" value="FMN_HAD"/>
</dbReference>
<evidence type="ECO:0000256" key="5">
    <source>
        <dbReference type="ARBA" id="ARBA00022617"/>
    </source>
</evidence>
<evidence type="ECO:0000256" key="10">
    <source>
        <dbReference type="ARBA" id="ARBA00023004"/>
    </source>
</evidence>
<comment type="similarity">
    <text evidence="14">In the N-terminal section; belongs to the cytochrome b5 family.</text>
</comment>
<evidence type="ECO:0000256" key="14">
    <source>
        <dbReference type="ARBA" id="ARBA00061589"/>
    </source>
</evidence>
<keyword evidence="10 17" id="KW-0408">Iron</keyword>
<comment type="similarity">
    <text evidence="13">In the C-terminal section; belongs to the FMN-dependent alpha-hydroxy acid dehydrogenase family.</text>
</comment>
<evidence type="ECO:0000256" key="7">
    <source>
        <dbReference type="ARBA" id="ARBA00022643"/>
    </source>
</evidence>
<dbReference type="SUPFAM" id="SSF55856">
    <property type="entry name" value="Cytochrome b5-like heme/steroid binding domain"/>
    <property type="match status" value="1"/>
</dbReference>
<dbReference type="CDD" id="cd02922">
    <property type="entry name" value="FCB2_FMN"/>
    <property type="match status" value="1"/>
</dbReference>
<comment type="catalytic activity">
    <reaction evidence="12">
        <text>(S)-lactate + 2 Fe(III)-[cytochrome c] = 2 Fe(II)-[cytochrome c] + pyruvate + 2 H(+)</text>
        <dbReference type="Rhea" id="RHEA:19909"/>
        <dbReference type="Rhea" id="RHEA-COMP:10350"/>
        <dbReference type="Rhea" id="RHEA-COMP:14399"/>
        <dbReference type="ChEBI" id="CHEBI:15361"/>
        <dbReference type="ChEBI" id="CHEBI:15378"/>
        <dbReference type="ChEBI" id="CHEBI:16651"/>
        <dbReference type="ChEBI" id="CHEBI:29033"/>
        <dbReference type="ChEBI" id="CHEBI:29034"/>
        <dbReference type="EC" id="1.1.2.3"/>
    </reaction>
    <physiologicalReaction direction="left-to-right" evidence="12">
        <dbReference type="Rhea" id="RHEA:19910"/>
    </physiologicalReaction>
</comment>